<name>A0ABR6XUH7_9BURK</name>
<evidence type="ECO:0000259" key="1">
    <source>
        <dbReference type="PROSITE" id="PS51819"/>
    </source>
</evidence>
<reference evidence="2 3" key="1">
    <citation type="submission" date="2020-08" db="EMBL/GenBank/DDBJ databases">
        <title>Novel species isolated from subtropical streams in China.</title>
        <authorList>
            <person name="Lu H."/>
        </authorList>
    </citation>
    <scope>NUCLEOTIDE SEQUENCE [LARGE SCALE GENOMIC DNA]</scope>
    <source>
        <strain evidence="2 3">KCTC 52442</strain>
    </source>
</reference>
<dbReference type="InterPro" id="IPR037523">
    <property type="entry name" value="VOC_core"/>
</dbReference>
<evidence type="ECO:0000313" key="3">
    <source>
        <dbReference type="Proteomes" id="UP000643610"/>
    </source>
</evidence>
<protein>
    <submittedName>
        <fullName evidence="2">VOC family protein</fullName>
    </submittedName>
</protein>
<dbReference type="EMBL" id="JACOFU010000008">
    <property type="protein sequence ID" value="MBC3833142.1"/>
    <property type="molecule type" value="Genomic_DNA"/>
</dbReference>
<evidence type="ECO:0000313" key="2">
    <source>
        <dbReference type="EMBL" id="MBC3833142.1"/>
    </source>
</evidence>
<organism evidence="2 3">
    <name type="scientific">Undibacterium amnicola</name>
    <dbReference type="NCBI Taxonomy" id="1834038"/>
    <lineage>
        <taxon>Bacteria</taxon>
        <taxon>Pseudomonadati</taxon>
        <taxon>Pseudomonadota</taxon>
        <taxon>Betaproteobacteria</taxon>
        <taxon>Burkholderiales</taxon>
        <taxon>Oxalobacteraceae</taxon>
        <taxon>Undibacterium</taxon>
    </lineage>
</organism>
<accession>A0ABR6XUH7</accession>
<dbReference type="InterPro" id="IPR004360">
    <property type="entry name" value="Glyas_Fos-R_dOase_dom"/>
</dbReference>
<dbReference type="Proteomes" id="UP000643610">
    <property type="component" value="Unassembled WGS sequence"/>
</dbReference>
<sequence>MKNLFAPRYTLAVKNLEVSKTFYMDVLGFDLLNEFPGWSFLGRDNVIVMLGECADERPASEIGDHSYFAYIEVRDASMLFQEFETKGVHFIKRIQDEIWGMREFGIQTVDGHRIMFGQALD</sequence>
<dbReference type="SUPFAM" id="SSF54593">
    <property type="entry name" value="Glyoxalase/Bleomycin resistance protein/Dihydroxybiphenyl dioxygenase"/>
    <property type="match status" value="1"/>
</dbReference>
<dbReference type="Pfam" id="PF00903">
    <property type="entry name" value="Glyoxalase"/>
    <property type="match status" value="1"/>
</dbReference>
<dbReference type="Gene3D" id="3.10.180.10">
    <property type="entry name" value="2,3-Dihydroxybiphenyl 1,2-Dioxygenase, domain 1"/>
    <property type="match status" value="1"/>
</dbReference>
<feature type="domain" description="VOC" evidence="1">
    <location>
        <begin position="5"/>
        <end position="119"/>
    </location>
</feature>
<proteinExistence type="predicted"/>
<dbReference type="InterPro" id="IPR029068">
    <property type="entry name" value="Glyas_Bleomycin-R_OHBP_Dase"/>
</dbReference>
<comment type="caution">
    <text evidence="2">The sequence shown here is derived from an EMBL/GenBank/DDBJ whole genome shotgun (WGS) entry which is preliminary data.</text>
</comment>
<dbReference type="RefSeq" id="WP_186892191.1">
    <property type="nucleotide sequence ID" value="NZ_JACOFU010000008.1"/>
</dbReference>
<gene>
    <name evidence="2" type="ORF">H8K33_16660</name>
</gene>
<dbReference type="PROSITE" id="PS51819">
    <property type="entry name" value="VOC"/>
    <property type="match status" value="1"/>
</dbReference>
<keyword evidence="3" id="KW-1185">Reference proteome</keyword>